<evidence type="ECO:0000256" key="6">
    <source>
        <dbReference type="ARBA" id="ARBA00022777"/>
    </source>
</evidence>
<dbReference type="Gene3D" id="1.10.510.10">
    <property type="entry name" value="Transferase(Phosphotransferase) domain 1"/>
    <property type="match status" value="1"/>
</dbReference>
<evidence type="ECO:0000256" key="10">
    <source>
        <dbReference type="SAM" id="MobiDB-lite"/>
    </source>
</evidence>
<dbReference type="Pfam" id="PF12202">
    <property type="entry name" value="OSR1_C"/>
    <property type="match status" value="1"/>
</dbReference>
<organism evidence="12 13">
    <name type="scientific">Cherax quadricarinatus</name>
    <name type="common">Australian red claw crayfish</name>
    <dbReference type="NCBI Taxonomy" id="27406"/>
    <lineage>
        <taxon>Eukaryota</taxon>
        <taxon>Metazoa</taxon>
        <taxon>Ecdysozoa</taxon>
        <taxon>Arthropoda</taxon>
        <taxon>Crustacea</taxon>
        <taxon>Multicrustacea</taxon>
        <taxon>Malacostraca</taxon>
        <taxon>Eumalacostraca</taxon>
        <taxon>Eucarida</taxon>
        <taxon>Decapoda</taxon>
        <taxon>Pleocyemata</taxon>
        <taxon>Astacidea</taxon>
        <taxon>Parastacoidea</taxon>
        <taxon>Parastacidae</taxon>
        <taxon>Cherax</taxon>
    </lineage>
</organism>
<dbReference type="EMBL" id="JARKIK010000008">
    <property type="protein sequence ID" value="KAK8749869.1"/>
    <property type="molecule type" value="Genomic_DNA"/>
</dbReference>
<dbReference type="Gene3D" id="3.30.200.20">
    <property type="entry name" value="Phosphorylase Kinase, domain 1"/>
    <property type="match status" value="1"/>
</dbReference>
<feature type="compositionally biased region" description="Basic and acidic residues" evidence="10">
    <location>
        <begin position="299"/>
        <end position="308"/>
    </location>
</feature>
<comment type="caution">
    <text evidence="12">The sequence shown here is derived from an EMBL/GenBank/DDBJ whole genome shotgun (WGS) entry which is preliminary data.</text>
</comment>
<sequence>MATPQSADSKGGQQRAVTLYTSSSSSSSSRRRGLGEAPPAWDLCCGCVPTRPYPTSTSTSWTTPSPAYHPLTKVPQHLTMRTLKANSPSSDRRFWRTFKRCGHGGVVGGVGGAGGGSVTGSGWRAAPKSGGAASGPGSPPAMSKGRTRAPTSTAASGGGTSSASPLSTTTTTTTITTTTTTTTPSTATSNMNGERRSGVEVVPPSSRRPVRTSATFTSSIKGLLQQREDAAGGGVGVFSTLRRSLPRSRSASSHVEGRATQEEATGARRSNLPPLRTTGGPSPRGRRTLSTMGSKRRSVILEEDKEALNGEESAVAPPPVTGVTGGRRHSPRARRSHSVQEERQSPARDHGITKQYSVEERVSKTNKSSPGDESPRADEEDADGVSKEGEERTREAGTLTDKEKVECERDEKDKDEREEEERRAPVEEEEAEEAVDKSPDGRFLKFDHEIGRGSFKTVYRGLDTDTGVDVAWCELLERKWNKNERLRFREEAEMLKGLQHPNIVRFYDYWEVHNAKRRCIVLVTELMTSGTLKQYLRRLRKVNLKVLKSWCRQILKGLQFLHSRSPPIIHRDLKCDNIFVTGTTGSVKIGDLGLATLKNRSCAKSVIGTPEFMAPEVYEEHYDEMVDVYAFGMCMMEMATLEYPYKECSGPAQIYKKVTTGVRPQSFLKIEDEDVKYIVDWCTRLHNEERPTVKDLLNHEFFQEDTGIKVDLGNKEEAIASDVGKVVLRLRVIDAKKRKDKHKENEAIQFDFDTENDNPDMIAEGMVKMGMILEEDERSVAKMINTQIHNLQREREERRKKDAMEKEKHQLEEQNQIQ</sequence>
<dbReference type="PROSITE" id="PS50011">
    <property type="entry name" value="PROTEIN_KINASE_DOM"/>
    <property type="match status" value="1"/>
</dbReference>
<keyword evidence="4" id="KW-0808">Transferase</keyword>
<evidence type="ECO:0000256" key="4">
    <source>
        <dbReference type="ARBA" id="ARBA00022679"/>
    </source>
</evidence>
<evidence type="ECO:0000256" key="5">
    <source>
        <dbReference type="ARBA" id="ARBA00022741"/>
    </source>
</evidence>
<comment type="catalytic activity">
    <reaction evidence="9">
        <text>L-seryl-[protein] + ATP = O-phospho-L-seryl-[protein] + ADP + H(+)</text>
        <dbReference type="Rhea" id="RHEA:17989"/>
        <dbReference type="Rhea" id="RHEA-COMP:9863"/>
        <dbReference type="Rhea" id="RHEA-COMP:11604"/>
        <dbReference type="ChEBI" id="CHEBI:15378"/>
        <dbReference type="ChEBI" id="CHEBI:29999"/>
        <dbReference type="ChEBI" id="CHEBI:30616"/>
        <dbReference type="ChEBI" id="CHEBI:83421"/>
        <dbReference type="ChEBI" id="CHEBI:456216"/>
        <dbReference type="EC" id="2.7.11.1"/>
    </reaction>
</comment>
<dbReference type="GO" id="GO:0005524">
    <property type="term" value="F:ATP binding"/>
    <property type="evidence" value="ECO:0007669"/>
    <property type="project" value="UniProtKB-KW"/>
</dbReference>
<dbReference type="Proteomes" id="UP001445076">
    <property type="component" value="Unassembled WGS sequence"/>
</dbReference>
<dbReference type="GO" id="GO:0004674">
    <property type="term" value="F:protein serine/threonine kinase activity"/>
    <property type="evidence" value="ECO:0007669"/>
    <property type="project" value="UniProtKB-KW"/>
</dbReference>
<feature type="compositionally biased region" description="Low complexity" evidence="10">
    <location>
        <begin position="140"/>
        <end position="189"/>
    </location>
</feature>
<feature type="region of interest" description="Disordered" evidence="10">
    <location>
        <begin position="1"/>
        <end position="38"/>
    </location>
</feature>
<keyword evidence="3" id="KW-0723">Serine/threonine-protein kinase</keyword>
<comment type="cofactor">
    <cofactor evidence="1">
        <name>Mg(2+)</name>
        <dbReference type="ChEBI" id="CHEBI:18420"/>
    </cofactor>
</comment>
<feature type="compositionally biased region" description="Low complexity" evidence="10">
    <location>
        <begin position="272"/>
        <end position="283"/>
    </location>
</feature>
<name>A0AAW0YDD9_CHEQU</name>
<feature type="region of interest" description="Disordered" evidence="10">
    <location>
        <begin position="112"/>
        <end position="214"/>
    </location>
</feature>
<comment type="catalytic activity">
    <reaction evidence="8">
        <text>L-threonyl-[protein] + ATP = O-phospho-L-threonyl-[protein] + ADP + H(+)</text>
        <dbReference type="Rhea" id="RHEA:46608"/>
        <dbReference type="Rhea" id="RHEA-COMP:11060"/>
        <dbReference type="Rhea" id="RHEA-COMP:11605"/>
        <dbReference type="ChEBI" id="CHEBI:15378"/>
        <dbReference type="ChEBI" id="CHEBI:30013"/>
        <dbReference type="ChEBI" id="CHEBI:30616"/>
        <dbReference type="ChEBI" id="CHEBI:61977"/>
        <dbReference type="ChEBI" id="CHEBI:456216"/>
        <dbReference type="EC" id="2.7.11.1"/>
    </reaction>
</comment>
<protein>
    <recommendedName>
        <fullName evidence="2">non-specific serine/threonine protein kinase</fullName>
        <ecNumber evidence="2">2.7.11.1</ecNumber>
    </recommendedName>
</protein>
<accession>A0AAW0YDD9</accession>
<feature type="non-terminal residue" evidence="12">
    <location>
        <position position="818"/>
    </location>
</feature>
<feature type="compositionally biased region" description="Basic residues" evidence="10">
    <location>
        <begin position="326"/>
        <end position="337"/>
    </location>
</feature>
<dbReference type="PROSITE" id="PS00108">
    <property type="entry name" value="PROTEIN_KINASE_ST"/>
    <property type="match status" value="1"/>
</dbReference>
<feature type="compositionally biased region" description="Basic and acidic residues" evidence="10">
    <location>
        <begin position="791"/>
        <end position="812"/>
    </location>
</feature>
<feature type="compositionally biased region" description="Basic and acidic residues" evidence="10">
    <location>
        <begin position="338"/>
        <end position="363"/>
    </location>
</feature>
<evidence type="ECO:0000256" key="3">
    <source>
        <dbReference type="ARBA" id="ARBA00022527"/>
    </source>
</evidence>
<reference evidence="12 13" key="1">
    <citation type="journal article" date="2024" name="BMC Genomics">
        <title>Genome assembly of redclaw crayfish (Cherax quadricarinatus) provides insights into its immune adaptation and hypoxia tolerance.</title>
        <authorList>
            <person name="Liu Z."/>
            <person name="Zheng J."/>
            <person name="Li H."/>
            <person name="Fang K."/>
            <person name="Wang S."/>
            <person name="He J."/>
            <person name="Zhou D."/>
            <person name="Weng S."/>
            <person name="Chi M."/>
            <person name="Gu Z."/>
            <person name="He J."/>
            <person name="Li F."/>
            <person name="Wang M."/>
        </authorList>
    </citation>
    <scope>NUCLEOTIDE SEQUENCE [LARGE SCALE GENOMIC DNA]</scope>
    <source>
        <strain evidence="12">ZL_2023a</strain>
    </source>
</reference>
<dbReference type="FunFam" id="1.10.510.10:FF:000006">
    <property type="entry name" value="Serine/threonine-protein kinase WNK1 isoform 2"/>
    <property type="match status" value="1"/>
</dbReference>
<dbReference type="Pfam" id="PF00069">
    <property type="entry name" value="Pkinase"/>
    <property type="match status" value="1"/>
</dbReference>
<dbReference type="FunFam" id="3.30.200.20:FF:000010">
    <property type="entry name" value="Serine/threonine-protein kinase WNK1 isoform 2"/>
    <property type="match status" value="1"/>
</dbReference>
<dbReference type="InterPro" id="IPR008271">
    <property type="entry name" value="Ser/Thr_kinase_AS"/>
</dbReference>
<keyword evidence="13" id="KW-1185">Reference proteome</keyword>
<feature type="compositionally biased region" description="Polar residues" evidence="10">
    <location>
        <begin position="1"/>
        <end position="21"/>
    </location>
</feature>
<dbReference type="InterPro" id="IPR000719">
    <property type="entry name" value="Prot_kinase_dom"/>
</dbReference>
<evidence type="ECO:0000256" key="9">
    <source>
        <dbReference type="ARBA" id="ARBA00048679"/>
    </source>
</evidence>
<dbReference type="SUPFAM" id="SSF56112">
    <property type="entry name" value="Protein kinase-like (PK-like)"/>
    <property type="match status" value="1"/>
</dbReference>
<feature type="compositionally biased region" description="Low complexity" evidence="10">
    <location>
        <begin position="120"/>
        <end position="131"/>
    </location>
</feature>
<dbReference type="PANTHER" id="PTHR13902">
    <property type="entry name" value="SERINE/THREONINE-PROTEIN KINASE WNK WITH NO LYSINE -RELATED"/>
    <property type="match status" value="1"/>
</dbReference>
<evidence type="ECO:0000256" key="1">
    <source>
        <dbReference type="ARBA" id="ARBA00001946"/>
    </source>
</evidence>
<dbReference type="InterPro" id="IPR024678">
    <property type="entry name" value="Kinase_OSR1/WNK_CCT"/>
</dbReference>
<dbReference type="Gene3D" id="3.10.20.90">
    <property type="entry name" value="Phosphatidylinositol 3-kinase Catalytic Subunit, Chain A, domain 1"/>
    <property type="match status" value="1"/>
</dbReference>
<proteinExistence type="predicted"/>
<evidence type="ECO:0000313" key="13">
    <source>
        <dbReference type="Proteomes" id="UP001445076"/>
    </source>
</evidence>
<evidence type="ECO:0000256" key="2">
    <source>
        <dbReference type="ARBA" id="ARBA00012513"/>
    </source>
</evidence>
<feature type="compositionally biased region" description="Low complexity" evidence="10">
    <location>
        <begin position="199"/>
        <end position="213"/>
    </location>
</feature>
<keyword evidence="6" id="KW-0418">Kinase</keyword>
<keyword evidence="5" id="KW-0547">Nucleotide-binding</keyword>
<evidence type="ECO:0000313" key="12">
    <source>
        <dbReference type="EMBL" id="KAK8749869.1"/>
    </source>
</evidence>
<dbReference type="AlphaFoldDB" id="A0AAW0YDD9"/>
<dbReference type="CDD" id="cd13983">
    <property type="entry name" value="STKc_WNK"/>
    <property type="match status" value="1"/>
</dbReference>
<keyword evidence="7" id="KW-0067">ATP-binding</keyword>
<feature type="region of interest" description="Disordered" evidence="10">
    <location>
        <begin position="240"/>
        <end position="440"/>
    </location>
</feature>
<feature type="region of interest" description="Disordered" evidence="10">
    <location>
        <begin position="791"/>
        <end position="818"/>
    </location>
</feature>
<dbReference type="InterPro" id="IPR050588">
    <property type="entry name" value="WNK_Ser-Thr_kinase"/>
</dbReference>
<feature type="compositionally biased region" description="Basic and acidic residues" evidence="10">
    <location>
        <begin position="384"/>
        <end position="426"/>
    </location>
</feature>
<evidence type="ECO:0000256" key="7">
    <source>
        <dbReference type="ARBA" id="ARBA00022840"/>
    </source>
</evidence>
<gene>
    <name evidence="12" type="ORF">OTU49_015103</name>
</gene>
<feature type="domain" description="Protein kinase" evidence="11">
    <location>
        <begin position="444"/>
        <end position="702"/>
    </location>
</feature>
<feature type="compositionally biased region" description="Low complexity" evidence="10">
    <location>
        <begin position="240"/>
        <end position="253"/>
    </location>
</feature>
<evidence type="ECO:0000256" key="8">
    <source>
        <dbReference type="ARBA" id="ARBA00047899"/>
    </source>
</evidence>
<dbReference type="EC" id="2.7.11.1" evidence="2"/>
<dbReference type="SMART" id="SM00220">
    <property type="entry name" value="S_TKc"/>
    <property type="match status" value="1"/>
</dbReference>
<evidence type="ECO:0000259" key="11">
    <source>
        <dbReference type="PROSITE" id="PS50011"/>
    </source>
</evidence>
<dbReference type="InterPro" id="IPR011009">
    <property type="entry name" value="Kinase-like_dom_sf"/>
</dbReference>